<accession>A0A8J5KLT7</accession>
<reference evidence="3 4" key="1">
    <citation type="submission" date="2020-08" db="EMBL/GenBank/DDBJ databases">
        <title>Plant Genome Project.</title>
        <authorList>
            <person name="Zhang R.-G."/>
        </authorList>
    </citation>
    <scope>NUCLEOTIDE SEQUENCE [LARGE SCALE GENOMIC DNA]</scope>
    <source>
        <tissue evidence="3">Rhizome</tissue>
    </source>
</reference>
<feature type="region of interest" description="Disordered" evidence="1">
    <location>
        <begin position="58"/>
        <end position="80"/>
    </location>
</feature>
<protein>
    <submittedName>
        <fullName evidence="3">Uncharacterized protein</fullName>
    </submittedName>
</protein>
<keyword evidence="2" id="KW-1133">Transmembrane helix</keyword>
<evidence type="ECO:0000313" key="3">
    <source>
        <dbReference type="EMBL" id="KAG6488926.1"/>
    </source>
</evidence>
<feature type="transmembrane region" description="Helical" evidence="2">
    <location>
        <begin position="26"/>
        <end position="55"/>
    </location>
</feature>
<organism evidence="3 4">
    <name type="scientific">Zingiber officinale</name>
    <name type="common">Ginger</name>
    <name type="synonym">Amomum zingiber</name>
    <dbReference type="NCBI Taxonomy" id="94328"/>
    <lineage>
        <taxon>Eukaryota</taxon>
        <taxon>Viridiplantae</taxon>
        <taxon>Streptophyta</taxon>
        <taxon>Embryophyta</taxon>
        <taxon>Tracheophyta</taxon>
        <taxon>Spermatophyta</taxon>
        <taxon>Magnoliopsida</taxon>
        <taxon>Liliopsida</taxon>
        <taxon>Zingiberales</taxon>
        <taxon>Zingiberaceae</taxon>
        <taxon>Zingiber</taxon>
    </lineage>
</organism>
<dbReference type="AlphaFoldDB" id="A0A8J5KLT7"/>
<dbReference type="Proteomes" id="UP000734854">
    <property type="component" value="Unassembled WGS sequence"/>
</dbReference>
<dbReference type="PANTHER" id="PTHR36322">
    <property type="entry name" value="TRANSMEMBRANE PROTEIN"/>
    <property type="match status" value="1"/>
</dbReference>
<name>A0A8J5KLT7_ZINOF</name>
<dbReference type="PANTHER" id="PTHR36322:SF3">
    <property type="entry name" value="TRANSMEMBRANE PROTEIN"/>
    <property type="match status" value="1"/>
</dbReference>
<evidence type="ECO:0000256" key="1">
    <source>
        <dbReference type="SAM" id="MobiDB-lite"/>
    </source>
</evidence>
<feature type="compositionally biased region" description="Basic residues" evidence="1">
    <location>
        <begin position="58"/>
        <end position="67"/>
    </location>
</feature>
<keyword evidence="2" id="KW-0472">Membrane</keyword>
<proteinExistence type="predicted"/>
<keyword evidence="4" id="KW-1185">Reference proteome</keyword>
<comment type="caution">
    <text evidence="3">The sequence shown here is derived from an EMBL/GenBank/DDBJ whole genome shotgun (WGS) entry which is preliminary data.</text>
</comment>
<gene>
    <name evidence="3" type="ORF">ZIOFF_050184</name>
</gene>
<sequence>MGRRWPLSGPPTVGSGGGGRPRRACLILALVCCSPVLVPLACFSVPFLCIAGLCLRGGRRGGRRKTPGFKEGGVPVPEPEKEGRLLPRYLEDQLRLVSDVYAVDDDVKLPASSSLSGFGWEH</sequence>
<dbReference type="EMBL" id="JACMSC010000014">
    <property type="protein sequence ID" value="KAG6488926.1"/>
    <property type="molecule type" value="Genomic_DNA"/>
</dbReference>
<evidence type="ECO:0000256" key="2">
    <source>
        <dbReference type="SAM" id="Phobius"/>
    </source>
</evidence>
<evidence type="ECO:0000313" key="4">
    <source>
        <dbReference type="Proteomes" id="UP000734854"/>
    </source>
</evidence>
<keyword evidence="2" id="KW-0812">Transmembrane</keyword>